<dbReference type="GO" id="GO:0051301">
    <property type="term" value="P:cell division"/>
    <property type="evidence" value="ECO:0007669"/>
    <property type="project" value="UniProtKB-KW"/>
</dbReference>
<protein>
    <recommendedName>
        <fullName evidence="9">Tyrosine recombinase XerC</fullName>
    </recommendedName>
</protein>
<keyword evidence="2 9" id="KW-0963">Cytoplasm</keyword>
<dbReference type="InterPro" id="IPR044068">
    <property type="entry name" value="CB"/>
</dbReference>
<evidence type="ECO:0000313" key="12">
    <source>
        <dbReference type="EMBL" id="OAN54010.1"/>
    </source>
</evidence>
<dbReference type="InterPro" id="IPR050090">
    <property type="entry name" value="Tyrosine_recombinase_XerCD"/>
</dbReference>
<dbReference type="HAMAP" id="MF_01808">
    <property type="entry name" value="Recomb_XerC_XerD"/>
    <property type="match status" value="1"/>
</dbReference>
<gene>
    <name evidence="9" type="primary">xerC</name>
    <name evidence="12" type="ORF">A6A05_09365</name>
</gene>
<dbReference type="OrthoDB" id="9801717at2"/>
<comment type="subunit">
    <text evidence="9">Forms a cyclic heterotetrameric complex composed of two molecules of XerC and two molecules of XerD.</text>
</comment>
<dbReference type="GO" id="GO:0005737">
    <property type="term" value="C:cytoplasm"/>
    <property type="evidence" value="ECO:0007669"/>
    <property type="project" value="UniProtKB-SubCell"/>
</dbReference>
<proteinExistence type="inferred from homology"/>
<keyword evidence="6 9" id="KW-0238">DNA-binding</keyword>
<name>A0A178MVA4_9PROT</name>
<dbReference type="Proteomes" id="UP000078543">
    <property type="component" value="Unassembled WGS sequence"/>
</dbReference>
<feature type="active site" evidence="9">
    <location>
        <position position="261"/>
    </location>
</feature>
<evidence type="ECO:0000259" key="10">
    <source>
        <dbReference type="PROSITE" id="PS51898"/>
    </source>
</evidence>
<evidence type="ECO:0000256" key="1">
    <source>
        <dbReference type="ARBA" id="ARBA00004496"/>
    </source>
</evidence>
<reference evidence="12 13" key="1">
    <citation type="submission" date="2016-04" db="EMBL/GenBank/DDBJ databases">
        <title>Draft genome sequence of freshwater magnetotactic bacteria Magnetospirillum marisnigri SP-1 and Magnetospirillum moscoviense BB-1.</title>
        <authorList>
            <person name="Koziaeva V."/>
            <person name="Dziuba M.V."/>
            <person name="Ivanov T.M."/>
            <person name="Kuznetsov B."/>
            <person name="Grouzdev D.S."/>
        </authorList>
    </citation>
    <scope>NUCLEOTIDE SEQUENCE [LARGE SCALE GENOMIC DNA]</scope>
    <source>
        <strain evidence="12 13">BB-1</strain>
    </source>
</reference>
<dbReference type="GO" id="GO:0007059">
    <property type="term" value="P:chromosome segregation"/>
    <property type="evidence" value="ECO:0007669"/>
    <property type="project" value="UniProtKB-UniRule"/>
</dbReference>
<dbReference type="PANTHER" id="PTHR30349">
    <property type="entry name" value="PHAGE INTEGRASE-RELATED"/>
    <property type="match status" value="1"/>
</dbReference>
<evidence type="ECO:0000256" key="7">
    <source>
        <dbReference type="ARBA" id="ARBA00023172"/>
    </source>
</evidence>
<organism evidence="12 13">
    <name type="scientific">Magnetospirillum moscoviense</name>
    <dbReference type="NCBI Taxonomy" id="1437059"/>
    <lineage>
        <taxon>Bacteria</taxon>
        <taxon>Pseudomonadati</taxon>
        <taxon>Pseudomonadota</taxon>
        <taxon>Alphaproteobacteria</taxon>
        <taxon>Rhodospirillales</taxon>
        <taxon>Rhodospirillaceae</taxon>
        <taxon>Magnetospirillum</taxon>
    </lineage>
</organism>
<evidence type="ECO:0000256" key="8">
    <source>
        <dbReference type="ARBA" id="ARBA00023306"/>
    </source>
</evidence>
<dbReference type="PROSITE" id="PS51900">
    <property type="entry name" value="CB"/>
    <property type="match status" value="1"/>
</dbReference>
<feature type="domain" description="Tyr recombinase" evidence="10">
    <location>
        <begin position="124"/>
        <end position="306"/>
    </location>
</feature>
<dbReference type="STRING" id="1437059.A6A05_09365"/>
<evidence type="ECO:0000256" key="4">
    <source>
        <dbReference type="ARBA" id="ARBA00022829"/>
    </source>
</evidence>
<comment type="similarity">
    <text evidence="9">Belongs to the 'phage' integrase family. XerC subfamily.</text>
</comment>
<dbReference type="Gene3D" id="1.10.150.130">
    <property type="match status" value="1"/>
</dbReference>
<feature type="domain" description="Core-binding (CB)" evidence="11">
    <location>
        <begin position="12"/>
        <end position="103"/>
    </location>
</feature>
<comment type="function">
    <text evidence="9">Site-specific tyrosine recombinase, which acts by catalyzing the cutting and rejoining of the recombining DNA molecules. The XerC-XerD complex is essential to convert dimers of the bacterial chromosome into monomers to permit their segregation at cell division. It also contributes to the segregational stability of plasmids.</text>
</comment>
<accession>A0A178MVA4</accession>
<dbReference type="RefSeq" id="WP_068498705.1">
    <property type="nucleotide sequence ID" value="NZ_LWQU01000123.1"/>
</dbReference>
<dbReference type="Gene3D" id="1.10.443.10">
    <property type="entry name" value="Intergrase catalytic core"/>
    <property type="match status" value="1"/>
</dbReference>
<evidence type="ECO:0000256" key="2">
    <source>
        <dbReference type="ARBA" id="ARBA00022490"/>
    </source>
</evidence>
<dbReference type="Pfam" id="PF00589">
    <property type="entry name" value="Phage_integrase"/>
    <property type="match status" value="1"/>
</dbReference>
<dbReference type="InterPro" id="IPR011010">
    <property type="entry name" value="DNA_brk_join_enz"/>
</dbReference>
<keyword evidence="3 9" id="KW-0132">Cell division</keyword>
<dbReference type="Pfam" id="PF02899">
    <property type="entry name" value="Phage_int_SAM_1"/>
    <property type="match status" value="1"/>
</dbReference>
<feature type="active site" evidence="9">
    <location>
        <position position="190"/>
    </location>
</feature>
<dbReference type="InterPro" id="IPR013762">
    <property type="entry name" value="Integrase-like_cat_sf"/>
</dbReference>
<evidence type="ECO:0000313" key="13">
    <source>
        <dbReference type="Proteomes" id="UP000078543"/>
    </source>
</evidence>
<feature type="active site" evidence="9">
    <location>
        <position position="167"/>
    </location>
</feature>
<keyword evidence="4 9" id="KW-0159">Chromosome partition</keyword>
<dbReference type="InterPro" id="IPR002104">
    <property type="entry name" value="Integrase_catalytic"/>
</dbReference>
<evidence type="ECO:0000256" key="6">
    <source>
        <dbReference type="ARBA" id="ARBA00023125"/>
    </source>
</evidence>
<dbReference type="GO" id="GO:0009037">
    <property type="term" value="F:tyrosine-based site-specific recombinase activity"/>
    <property type="evidence" value="ECO:0007669"/>
    <property type="project" value="UniProtKB-UniRule"/>
</dbReference>
<evidence type="ECO:0000259" key="11">
    <source>
        <dbReference type="PROSITE" id="PS51900"/>
    </source>
</evidence>
<dbReference type="InterPro" id="IPR010998">
    <property type="entry name" value="Integrase_recombinase_N"/>
</dbReference>
<keyword evidence="5 9" id="KW-0229">DNA integration</keyword>
<keyword evidence="13" id="KW-1185">Reference proteome</keyword>
<sequence length="315" mass="34218">MTKAPIHFAAAPDLAKAVEHWQGWLSGEKRASKHTIDGYGRDLAAFFTFLIGHLGGEADLAALMALSPADFRAFLAARQHDGLSRSSMARQMSTLRGFFQFLDNHDYGHNPAIGAVKAPRPPKSVPKALSADAALETLDQAALLQDEPWLAARDAALFTLLYGCGLRLGEALAMTGRDRPKADAMVITGKGRKQRLVPVLPLVRQAIDDYVGQCPFAIGADDPLFVGARGKVLNPGVVQRQMRKMRPLLGLPDSATPHALRHSFATHLLAGGGDLRTIQELLGHATLSTTQRYTKVDAERLTRAYRDAHPRARNP</sequence>
<dbReference type="InterPro" id="IPR023009">
    <property type="entry name" value="Tyrosine_recombinase_XerC/XerD"/>
</dbReference>
<comment type="caution">
    <text evidence="12">The sequence shown here is derived from an EMBL/GenBank/DDBJ whole genome shotgun (WGS) entry which is preliminary data.</text>
</comment>
<evidence type="ECO:0000256" key="9">
    <source>
        <dbReference type="HAMAP-Rule" id="MF_01808"/>
    </source>
</evidence>
<dbReference type="PANTHER" id="PTHR30349:SF90">
    <property type="entry name" value="TYROSINE RECOMBINASE XERD"/>
    <property type="match status" value="1"/>
</dbReference>
<evidence type="ECO:0000256" key="3">
    <source>
        <dbReference type="ARBA" id="ARBA00022618"/>
    </source>
</evidence>
<dbReference type="PROSITE" id="PS51898">
    <property type="entry name" value="TYR_RECOMBINASE"/>
    <property type="match status" value="1"/>
</dbReference>
<keyword evidence="7 9" id="KW-0233">DNA recombination</keyword>
<feature type="active site" description="O-(3'-phospho-DNA)-tyrosine intermediate" evidence="9">
    <location>
        <position position="293"/>
    </location>
</feature>
<dbReference type="SUPFAM" id="SSF56349">
    <property type="entry name" value="DNA breaking-rejoining enzymes"/>
    <property type="match status" value="1"/>
</dbReference>
<dbReference type="GO" id="GO:0003677">
    <property type="term" value="F:DNA binding"/>
    <property type="evidence" value="ECO:0007669"/>
    <property type="project" value="UniProtKB-UniRule"/>
</dbReference>
<feature type="active site" evidence="9">
    <location>
        <position position="258"/>
    </location>
</feature>
<comment type="subcellular location">
    <subcellularLocation>
        <location evidence="1 9">Cytoplasm</location>
    </subcellularLocation>
</comment>
<dbReference type="GO" id="GO:0006313">
    <property type="term" value="P:DNA transposition"/>
    <property type="evidence" value="ECO:0007669"/>
    <property type="project" value="UniProtKB-UniRule"/>
</dbReference>
<dbReference type="AlphaFoldDB" id="A0A178MVA4"/>
<keyword evidence="8 9" id="KW-0131">Cell cycle</keyword>
<feature type="active site" evidence="9">
    <location>
        <position position="284"/>
    </location>
</feature>
<dbReference type="InterPro" id="IPR004107">
    <property type="entry name" value="Integrase_SAM-like_N"/>
</dbReference>
<dbReference type="EMBL" id="LWQU01000123">
    <property type="protein sequence ID" value="OAN54010.1"/>
    <property type="molecule type" value="Genomic_DNA"/>
</dbReference>
<evidence type="ECO:0000256" key="5">
    <source>
        <dbReference type="ARBA" id="ARBA00022908"/>
    </source>
</evidence>